<dbReference type="EMBL" id="DS113760">
    <property type="protein sequence ID" value="EAX96417.1"/>
    <property type="molecule type" value="Genomic_DNA"/>
</dbReference>
<dbReference type="InterPro" id="IPR026906">
    <property type="entry name" value="LRR_5"/>
</dbReference>
<accession>A2FFC5</accession>
<dbReference type="PANTHER" id="PTHR45661:SF3">
    <property type="entry name" value="IG-LIKE DOMAIN-CONTAINING PROTEIN"/>
    <property type="match status" value="1"/>
</dbReference>
<dbReference type="Proteomes" id="UP000001542">
    <property type="component" value="Unassembled WGS sequence"/>
</dbReference>
<name>A2FFC5_TRIV3</name>
<dbReference type="AlphaFoldDB" id="A2FFC5"/>
<dbReference type="KEGG" id="tva:4754189"/>
<evidence type="ECO:0000313" key="1">
    <source>
        <dbReference type="EMBL" id="EAX96417.1"/>
    </source>
</evidence>
<dbReference type="InterPro" id="IPR053139">
    <property type="entry name" value="Surface_bspA-like"/>
</dbReference>
<dbReference type="InterPro" id="IPR032675">
    <property type="entry name" value="LRR_dom_sf"/>
</dbReference>
<dbReference type="Pfam" id="PF13306">
    <property type="entry name" value="LRR_5"/>
    <property type="match status" value="3"/>
</dbReference>
<gene>
    <name evidence="1" type="ORF">TVAG_493590</name>
</gene>
<protein>
    <submittedName>
        <fullName evidence="1">Surface antigen BspA-like</fullName>
    </submittedName>
</protein>
<proteinExistence type="predicted"/>
<evidence type="ECO:0000313" key="2">
    <source>
        <dbReference type="Proteomes" id="UP000001542"/>
    </source>
</evidence>
<sequence length="646" mass="72700">MLLYSPDGSFNPSTQSANYVIRYFGQRDILQIDFSCHIVSYAFNIKDFYVKMLTLGSFSSTNPSINFQQQPITFESVFVYNYKSVTNPPEMKRIYISKSQAYSKMPQVNEVFIFESSSSSSSSNSGTVETQNLEISITSSTTVLGFTDSIIQIRGYFSSISYITKVVFEGSNVINFNSGLFADSAVTNIDFTNRRYSFTEPFLLQIPHFVHVEIPQFMTAIPDKLYDQAIGNQTITIRDNIDTIGSRSFYSCRGIEVVRLPSSVKTIKSLAFALCIDLKKINFDSVTSVENYAFSRCNSLESITFISNVTLGERIFLFCEKIKYVTFNGPNSQFNGKGIFDGCVKLSSITLADRITSLGKEMFSQCHSVTSISLPDSISVLSERCLHNTSIETFKIPNSVVSIGFFGVIKTLKRIYIESASKLAEIRPDTFGWVNCQSVIELTFPNIQHIELISNNNFVKSDGYLYTKDYKTLIVCLPENDQESTIISPLTETIQSFAFFNRHNLQNLVFPDSQITIISEYSFYNMTSLKNVKLPIDVWVNYSTFILCNNIVRFCYVNTNQSYITYVTNSGTPASSIGYDCSNTPSVDPPDLLPRTAFPTAFATAEQTFAPTAIPKDSRYPKHGTLEVQEKTVDPFKLMVAAVYYM</sequence>
<keyword evidence="2" id="KW-1185">Reference proteome</keyword>
<dbReference type="VEuPathDB" id="TrichDB:TVAG_493590"/>
<dbReference type="PANTHER" id="PTHR45661">
    <property type="entry name" value="SURFACE ANTIGEN"/>
    <property type="match status" value="1"/>
</dbReference>
<dbReference type="InParanoid" id="A2FFC5"/>
<reference evidence="1" key="2">
    <citation type="journal article" date="2007" name="Science">
        <title>Draft genome sequence of the sexually transmitted pathogen Trichomonas vaginalis.</title>
        <authorList>
            <person name="Carlton J.M."/>
            <person name="Hirt R.P."/>
            <person name="Silva J.C."/>
            <person name="Delcher A.L."/>
            <person name="Schatz M."/>
            <person name="Zhao Q."/>
            <person name="Wortman J.R."/>
            <person name="Bidwell S.L."/>
            <person name="Alsmark U.C.M."/>
            <person name="Besteiro S."/>
            <person name="Sicheritz-Ponten T."/>
            <person name="Noel C.J."/>
            <person name="Dacks J.B."/>
            <person name="Foster P.G."/>
            <person name="Simillion C."/>
            <person name="Van de Peer Y."/>
            <person name="Miranda-Saavedra D."/>
            <person name="Barton G.J."/>
            <person name="Westrop G.D."/>
            <person name="Mueller S."/>
            <person name="Dessi D."/>
            <person name="Fiori P.L."/>
            <person name="Ren Q."/>
            <person name="Paulsen I."/>
            <person name="Zhang H."/>
            <person name="Bastida-Corcuera F.D."/>
            <person name="Simoes-Barbosa A."/>
            <person name="Brown M.T."/>
            <person name="Hayes R.D."/>
            <person name="Mukherjee M."/>
            <person name="Okumura C.Y."/>
            <person name="Schneider R."/>
            <person name="Smith A.J."/>
            <person name="Vanacova S."/>
            <person name="Villalvazo M."/>
            <person name="Haas B.J."/>
            <person name="Pertea M."/>
            <person name="Feldblyum T.V."/>
            <person name="Utterback T.R."/>
            <person name="Shu C.L."/>
            <person name="Osoegawa K."/>
            <person name="de Jong P.J."/>
            <person name="Hrdy I."/>
            <person name="Horvathova L."/>
            <person name="Zubacova Z."/>
            <person name="Dolezal P."/>
            <person name="Malik S.B."/>
            <person name="Logsdon J.M. Jr."/>
            <person name="Henze K."/>
            <person name="Gupta A."/>
            <person name="Wang C.C."/>
            <person name="Dunne R.L."/>
            <person name="Upcroft J.A."/>
            <person name="Upcroft P."/>
            <person name="White O."/>
            <person name="Salzberg S.L."/>
            <person name="Tang P."/>
            <person name="Chiu C.-H."/>
            <person name="Lee Y.-S."/>
            <person name="Embley T.M."/>
            <person name="Coombs G.H."/>
            <person name="Mottram J.C."/>
            <person name="Tachezy J."/>
            <person name="Fraser-Liggett C.M."/>
            <person name="Johnson P.J."/>
        </authorList>
    </citation>
    <scope>NUCLEOTIDE SEQUENCE [LARGE SCALE GENOMIC DNA]</scope>
    <source>
        <strain evidence="1">G3</strain>
    </source>
</reference>
<dbReference type="SUPFAM" id="SSF52058">
    <property type="entry name" value="L domain-like"/>
    <property type="match status" value="2"/>
</dbReference>
<dbReference type="VEuPathDB" id="TrichDB:TVAGG3_0462690"/>
<dbReference type="RefSeq" id="XP_001309347.1">
    <property type="nucleotide sequence ID" value="XM_001309346.1"/>
</dbReference>
<organism evidence="1 2">
    <name type="scientific">Trichomonas vaginalis (strain ATCC PRA-98 / G3)</name>
    <dbReference type="NCBI Taxonomy" id="412133"/>
    <lineage>
        <taxon>Eukaryota</taxon>
        <taxon>Metamonada</taxon>
        <taxon>Parabasalia</taxon>
        <taxon>Trichomonadida</taxon>
        <taxon>Trichomonadidae</taxon>
        <taxon>Trichomonas</taxon>
    </lineage>
</organism>
<reference evidence="1" key="1">
    <citation type="submission" date="2006-10" db="EMBL/GenBank/DDBJ databases">
        <authorList>
            <person name="Amadeo P."/>
            <person name="Zhao Q."/>
            <person name="Wortman J."/>
            <person name="Fraser-Liggett C."/>
            <person name="Carlton J."/>
        </authorList>
    </citation>
    <scope>NUCLEOTIDE SEQUENCE</scope>
    <source>
        <strain evidence="1">G3</strain>
    </source>
</reference>
<dbReference type="Gene3D" id="3.80.10.10">
    <property type="entry name" value="Ribonuclease Inhibitor"/>
    <property type="match status" value="2"/>
</dbReference>